<gene>
    <name evidence="10" type="ORF">M0811_10157</name>
</gene>
<feature type="domain" description="DOCKER" evidence="9">
    <location>
        <begin position="1227"/>
        <end position="1640"/>
    </location>
</feature>
<evidence type="ECO:0000259" key="7">
    <source>
        <dbReference type="PROSITE" id="PS50002"/>
    </source>
</evidence>
<dbReference type="InterPro" id="IPR027357">
    <property type="entry name" value="DOCKER_dom"/>
</dbReference>
<dbReference type="InterPro" id="IPR001452">
    <property type="entry name" value="SH3_domain"/>
</dbReference>
<evidence type="ECO:0000256" key="1">
    <source>
        <dbReference type="ARBA" id="ARBA00004496"/>
    </source>
</evidence>
<feature type="domain" description="SH3" evidence="7">
    <location>
        <begin position="6"/>
        <end position="66"/>
    </location>
</feature>
<dbReference type="PANTHER" id="PTHR45653">
    <property type="entry name" value="DEDICATOR OF CYTOKINESIS"/>
    <property type="match status" value="1"/>
</dbReference>
<comment type="caution">
    <text evidence="10">The sequence shown here is derived from an EMBL/GenBank/DDBJ whole genome shotgun (WGS) entry which is preliminary data.</text>
</comment>
<dbReference type="Pfam" id="PF16172">
    <property type="entry name" value="DOCK_N"/>
    <property type="match status" value="1"/>
</dbReference>
<comment type="subcellular location">
    <subcellularLocation>
        <location evidence="1">Cytoplasm</location>
    </subcellularLocation>
</comment>
<dbReference type="InterPro" id="IPR046773">
    <property type="entry name" value="DOCKER_Lobe_C"/>
</dbReference>
<keyword evidence="2 5" id="KW-0728">SH3 domain</keyword>
<dbReference type="GO" id="GO:0005737">
    <property type="term" value="C:cytoplasm"/>
    <property type="evidence" value="ECO:0007669"/>
    <property type="project" value="UniProtKB-SubCell"/>
</dbReference>
<evidence type="ECO:0000313" key="10">
    <source>
        <dbReference type="EMBL" id="KAJ5071525.1"/>
    </source>
</evidence>
<dbReference type="Proteomes" id="UP001149090">
    <property type="component" value="Unassembled WGS sequence"/>
</dbReference>
<dbReference type="Pfam" id="PF20421">
    <property type="entry name" value="DHR-2_Lobe_C"/>
    <property type="match status" value="1"/>
</dbReference>
<dbReference type="Gene3D" id="1.25.40.410">
    <property type="match status" value="1"/>
</dbReference>
<dbReference type="InterPro" id="IPR026791">
    <property type="entry name" value="DOCK"/>
</dbReference>
<dbReference type="Pfam" id="PF20422">
    <property type="entry name" value="DHR-2_Lobe_B"/>
    <property type="match status" value="1"/>
</dbReference>
<dbReference type="InterPro" id="IPR042455">
    <property type="entry name" value="DOCK_N_sub1"/>
</dbReference>
<dbReference type="CDD" id="cd08679">
    <property type="entry name" value="C2_DOCK180_related"/>
    <property type="match status" value="1"/>
</dbReference>
<organism evidence="10 11">
    <name type="scientific">Anaeramoeba ignava</name>
    <name type="common">Anaerobic marine amoeba</name>
    <dbReference type="NCBI Taxonomy" id="1746090"/>
    <lineage>
        <taxon>Eukaryota</taxon>
        <taxon>Metamonada</taxon>
        <taxon>Anaeramoebidae</taxon>
        <taxon>Anaeramoeba</taxon>
    </lineage>
</organism>
<comment type="similarity">
    <text evidence="6">Belongs to the DOCK family.</text>
</comment>
<dbReference type="SUPFAM" id="SSF50044">
    <property type="entry name" value="SH3-domain"/>
    <property type="match status" value="1"/>
</dbReference>
<dbReference type="Pfam" id="PF23554">
    <property type="entry name" value="TPR_DOCK"/>
    <property type="match status" value="1"/>
</dbReference>
<dbReference type="Gene3D" id="1.20.1270.350">
    <property type="entry name" value="Dedicator of cytokinesis N-terminal subdomain"/>
    <property type="match status" value="1"/>
</dbReference>
<protein>
    <submittedName>
        <fullName evidence="10">Dedicator of cytokinesis</fullName>
    </submittedName>
</protein>
<dbReference type="Pfam" id="PF00018">
    <property type="entry name" value="SH3_1"/>
    <property type="match status" value="1"/>
</dbReference>
<dbReference type="OrthoDB" id="18896at2759"/>
<dbReference type="GO" id="GO:0031267">
    <property type="term" value="F:small GTPase binding"/>
    <property type="evidence" value="ECO:0007669"/>
    <property type="project" value="TreeGrafter"/>
</dbReference>
<accession>A0A9Q0LHX9</accession>
<dbReference type="InterPro" id="IPR032376">
    <property type="entry name" value="DOCK_N"/>
</dbReference>
<dbReference type="GO" id="GO:0005886">
    <property type="term" value="C:plasma membrane"/>
    <property type="evidence" value="ECO:0007669"/>
    <property type="project" value="TreeGrafter"/>
</dbReference>
<evidence type="ECO:0000259" key="8">
    <source>
        <dbReference type="PROSITE" id="PS51650"/>
    </source>
</evidence>
<dbReference type="InterPro" id="IPR056372">
    <property type="entry name" value="TPR_DOCK"/>
</dbReference>
<evidence type="ECO:0000256" key="2">
    <source>
        <dbReference type="ARBA" id="ARBA00022443"/>
    </source>
</evidence>
<dbReference type="InterPro" id="IPR035892">
    <property type="entry name" value="C2_domain_sf"/>
</dbReference>
<evidence type="ECO:0000256" key="6">
    <source>
        <dbReference type="PROSITE-ProRule" id="PRU00983"/>
    </source>
</evidence>
<dbReference type="PROSITE" id="PS51650">
    <property type="entry name" value="C2_DOCK"/>
    <property type="match status" value="1"/>
</dbReference>
<keyword evidence="11" id="KW-1185">Reference proteome</keyword>
<feature type="domain" description="C2 DOCK-type" evidence="8">
    <location>
        <begin position="421"/>
        <end position="582"/>
    </location>
</feature>
<dbReference type="SMART" id="SM00326">
    <property type="entry name" value="SH3"/>
    <property type="match status" value="1"/>
</dbReference>
<evidence type="ECO:0000256" key="5">
    <source>
        <dbReference type="PROSITE-ProRule" id="PRU00192"/>
    </source>
</evidence>
<dbReference type="InterPro" id="IPR043161">
    <property type="entry name" value="DOCK_C_lobe_A"/>
</dbReference>
<evidence type="ECO:0000259" key="9">
    <source>
        <dbReference type="PROSITE" id="PS51651"/>
    </source>
</evidence>
<dbReference type="CDD" id="cd11684">
    <property type="entry name" value="DHR2_DOCK"/>
    <property type="match status" value="1"/>
</dbReference>
<evidence type="ECO:0000313" key="11">
    <source>
        <dbReference type="Proteomes" id="UP001149090"/>
    </source>
</evidence>
<dbReference type="GO" id="GO:0007264">
    <property type="term" value="P:small GTPase-mediated signal transduction"/>
    <property type="evidence" value="ECO:0007669"/>
    <property type="project" value="InterPro"/>
</dbReference>
<dbReference type="InterPro" id="IPR046770">
    <property type="entry name" value="DOCKER_Lobe_B"/>
</dbReference>
<evidence type="ECO:0000256" key="4">
    <source>
        <dbReference type="ARBA" id="ARBA00022553"/>
    </source>
</evidence>
<dbReference type="InterPro" id="IPR027007">
    <property type="entry name" value="C2_DOCK-type_domain"/>
</dbReference>
<dbReference type="PROSITE" id="PS50002">
    <property type="entry name" value="SH3"/>
    <property type="match status" value="1"/>
</dbReference>
<dbReference type="Gene3D" id="2.30.30.40">
    <property type="entry name" value="SH3 Domains"/>
    <property type="match status" value="1"/>
</dbReference>
<evidence type="ECO:0000256" key="3">
    <source>
        <dbReference type="ARBA" id="ARBA00022490"/>
    </source>
</evidence>
<dbReference type="EMBL" id="JAPDFW010000087">
    <property type="protein sequence ID" value="KAJ5071525.1"/>
    <property type="molecule type" value="Genomic_DNA"/>
</dbReference>
<dbReference type="Pfam" id="PF14429">
    <property type="entry name" value="DOCK-C2"/>
    <property type="match status" value="1"/>
</dbReference>
<dbReference type="PROSITE" id="PS51651">
    <property type="entry name" value="DOCKER"/>
    <property type="match status" value="1"/>
</dbReference>
<dbReference type="GO" id="GO:0005085">
    <property type="term" value="F:guanyl-nucleotide exchange factor activity"/>
    <property type="evidence" value="ECO:0007669"/>
    <property type="project" value="InterPro"/>
</dbReference>
<dbReference type="InterPro" id="IPR043162">
    <property type="entry name" value="DOCK_C_lobe_C"/>
</dbReference>
<keyword evidence="3" id="KW-0963">Cytoplasm</keyword>
<dbReference type="Gene3D" id="1.20.58.740">
    <property type="match status" value="1"/>
</dbReference>
<proteinExistence type="inferred from homology"/>
<dbReference type="InterPro" id="IPR036028">
    <property type="entry name" value="SH3-like_dom_sf"/>
</dbReference>
<dbReference type="PANTHER" id="PTHR45653:SF10">
    <property type="entry name" value="MYOBLAST CITY, ISOFORM B"/>
    <property type="match status" value="1"/>
</dbReference>
<reference evidence="10" key="1">
    <citation type="submission" date="2022-10" db="EMBL/GenBank/DDBJ databases">
        <title>Novel sulphate-reducing endosymbionts in the free-living metamonad Anaeramoeba.</title>
        <authorList>
            <person name="Jerlstrom-Hultqvist J."/>
            <person name="Cepicka I."/>
            <person name="Gallot-Lavallee L."/>
            <person name="Salas-Leiva D."/>
            <person name="Curtis B.A."/>
            <person name="Zahonova K."/>
            <person name="Pipaliya S."/>
            <person name="Dacks J."/>
            <person name="Roger A.J."/>
        </authorList>
    </citation>
    <scope>NUCLEOTIDE SEQUENCE</scope>
    <source>
        <strain evidence="10">BMAN</strain>
    </source>
</reference>
<sequence length="1643" mass="192695">MDYWRKFERYGVSLYNFVPKSLNQLPLQIGDYVEIKEECVGWYRGKCINSGRIGLFPVNFIELLEGEMPPMEEVMQSEFHLNIKLDPIILEIENVIQEWKDIKLHLLKQKKITEVKSIIQQINNLLSLRKTMLKPRLSKENLIALKNEVIKTIEEQNKDLNIPNPPRNAKGWIAKDDNTNFLDYYKLYKKAQEKQKQKQKPLDILDLIKSSKEISREDKEICYSLFLEFKSVLIQLKEPLLLLFSLYNTEKKAFVTEEYPLYLDQNHKPITNPDSPKFVEFEDIAHQEIDNHQLICKVFRVGDMVLKEKKAKKKIEEHSPKYQRPFGLSSLQFSSNLLTGYKNRTQEIVMKIHLPQQEAVFPIMNELISQDDPRVFHDNKYLTVKLTLQPKKELDLFPDRKFATNTRNMKLPKLVLPSQIINNLFLTIKSGAFHTSKTKNIKIEMEIRNEKGTVIPNGIFAGDQLNPISSWDSVVYYHRLDPIYNSFIRINLPPHLLRGAHLFFTLVSCPNDPKKPEKVFGYCYKFIYENGVILNQGDESLTVYKHQAKSDPKLYLKQTVSTTSKNKILPTKDTLNVNYNLCSTMIAQIPELTQFFNWKQTITINDTTKLSDSMNNVTSLSPWEILPFVGAIFDNLFAIVTEYGEKVQKIIFDGFISISSSIEANFQIFRVILEDYINDRFFIQQDQEKKKYLSKIYSWFIQQLLDYIENSDKEETGVQTRKAIKEMEYLFILIINSRILETKINPDSGNNEKFQQDMVRLLEAINLLFQRLKPDWINGAQVLALKKLYPITVELTKVFDVTIIISFVESIFQSISAGRRGLDDEKMNFLIEFSNGVFMDSPKSQYNILPFLLRRVEENILVHEENISKSVTILRNILMKIQNQQSQQTSSQIQEQIKITTEEKSTSLEKDEIFKVQLNALAQFPSLLMLAFQENNLIIKEITDKTSTTQDQEIEYMDILKEKNDLKEEIVSILLSMFHFLKFSSLDYLLSIISETHYHESLNKLVLVELFEFFTQSRKNKIFSQNATEIQLFHYSIILKIIRRSVKILLRQTEENYQKDLWLKFFLLCVNFISADDLQIELLPSYTTQRNILDSKGDMRQEVAKIVQRMWMTCGDNRLDLMPDLVDSFLSFILLDNSRLQTIGLELYYETIAFEFSKTGDFATVEQNTLGIVDKAMKKGNYNKFEKTFFPYMIDKFQYNSKLEKKQDLQGLEDEKSEAIIRLIEFLRKKKQYFMIPRYIRMLYNLNQQFNNSIESGNTLLLYSELLPWSSQKIEPKEFGFPRETSEERKQKIIKLAVGCFNRGQAWESAIKYNRELANYFEFTKFDFTNLQQSLKKELELFRNLVNDSRVYPSYFRVGYYGKGFDDDKYIDLKDSEFVYKGELLERVSEFIEKIRLKYPGSIIGTDDPSQEQKEGEGMYIQVAALAPSSIDEVNGFESQIDSKIPYQVIQNKENTNINVFLYSKPFRKDKSLKNEFKDLWLRNEYLILEEPFPNVRRRLRSVEKKIKILTPIQNAVNTTENKNIELMNKIFHYKTHQNENFNPLTMSLNGVIDAAVNGGVLKYQQAFFIDEYLLENPNDEPLVFRLKLALKKQQEVVEEGLKLHNTLVSDEFRPLHSKLTKMFRELKRQLAPSLTSLNLIDI</sequence>
<keyword evidence="4" id="KW-0597">Phosphoprotein</keyword>
<name>A0A9Q0LHX9_ANAIG</name>
<dbReference type="Gene3D" id="2.60.40.150">
    <property type="entry name" value="C2 domain"/>
    <property type="match status" value="1"/>
</dbReference>